<dbReference type="AlphaFoldDB" id="A0A9Q5I447"/>
<dbReference type="PROSITE" id="PS50056">
    <property type="entry name" value="TYR_PHOSPHATASE_2"/>
    <property type="match status" value="1"/>
</dbReference>
<dbReference type="GO" id="GO:0005737">
    <property type="term" value="C:cytoplasm"/>
    <property type="evidence" value="ECO:0007669"/>
    <property type="project" value="TreeGrafter"/>
</dbReference>
<dbReference type="GO" id="GO:0004725">
    <property type="term" value="F:protein tyrosine phosphatase activity"/>
    <property type="evidence" value="ECO:0007669"/>
    <property type="project" value="UniProtKB-EC"/>
</dbReference>
<organism evidence="8 9">
    <name type="scientific">Sanghuangporus baumii</name>
    <name type="common">Phellinus baumii</name>
    <dbReference type="NCBI Taxonomy" id="108892"/>
    <lineage>
        <taxon>Eukaryota</taxon>
        <taxon>Fungi</taxon>
        <taxon>Dikarya</taxon>
        <taxon>Basidiomycota</taxon>
        <taxon>Agaricomycotina</taxon>
        <taxon>Agaricomycetes</taxon>
        <taxon>Hymenochaetales</taxon>
        <taxon>Hymenochaetaceae</taxon>
        <taxon>Sanghuangporus</taxon>
    </lineage>
</organism>
<accession>A0A9Q5I447</accession>
<dbReference type="OrthoDB" id="10252009at2759"/>
<dbReference type="EMBL" id="LNZH02000102">
    <property type="protein sequence ID" value="OCB91191.1"/>
    <property type="molecule type" value="Genomic_DNA"/>
</dbReference>
<keyword evidence="9" id="KW-1185">Reference proteome</keyword>
<protein>
    <recommendedName>
        <fullName evidence="2">protein-tyrosine-phosphatase</fullName>
        <ecNumber evidence="2">3.1.3.48</ecNumber>
    </recommendedName>
</protein>
<feature type="compositionally biased region" description="Low complexity" evidence="5">
    <location>
        <begin position="188"/>
        <end position="197"/>
    </location>
</feature>
<dbReference type="InterPro" id="IPR020422">
    <property type="entry name" value="TYR_PHOSPHATASE_DUAL_dom"/>
</dbReference>
<dbReference type="InterPro" id="IPR029021">
    <property type="entry name" value="Prot-tyrosine_phosphatase-like"/>
</dbReference>
<dbReference type="InterPro" id="IPR000340">
    <property type="entry name" value="Dual-sp_phosphatase_cat-dom"/>
</dbReference>
<keyword evidence="4" id="KW-0904">Protein phosphatase</keyword>
<dbReference type="EC" id="3.1.3.48" evidence="2"/>
<evidence type="ECO:0000256" key="4">
    <source>
        <dbReference type="ARBA" id="ARBA00022912"/>
    </source>
</evidence>
<evidence type="ECO:0000259" key="7">
    <source>
        <dbReference type="PROSITE" id="PS50056"/>
    </source>
</evidence>
<comment type="caution">
    <text evidence="8">The sequence shown here is derived from an EMBL/GenBank/DDBJ whole genome shotgun (WGS) entry which is preliminary data.</text>
</comment>
<dbReference type="PROSITE" id="PS50054">
    <property type="entry name" value="TYR_PHOSPHATASE_DUAL"/>
    <property type="match status" value="1"/>
</dbReference>
<reference evidence="8" key="1">
    <citation type="submission" date="2016-06" db="EMBL/GenBank/DDBJ databases">
        <title>Draft Genome sequence of the fungus Inonotus baumii.</title>
        <authorList>
            <person name="Zhu H."/>
            <person name="Lin W."/>
        </authorList>
    </citation>
    <scope>NUCLEOTIDE SEQUENCE</scope>
    <source>
        <strain evidence="8">821</strain>
    </source>
</reference>
<dbReference type="SUPFAM" id="SSF52799">
    <property type="entry name" value="(Phosphotyrosine protein) phosphatases II"/>
    <property type="match status" value="1"/>
</dbReference>
<dbReference type="Proteomes" id="UP000757232">
    <property type="component" value="Unassembled WGS sequence"/>
</dbReference>
<evidence type="ECO:0000256" key="3">
    <source>
        <dbReference type="ARBA" id="ARBA00022801"/>
    </source>
</evidence>
<feature type="compositionally biased region" description="Low complexity" evidence="5">
    <location>
        <begin position="29"/>
        <end position="96"/>
    </location>
</feature>
<evidence type="ECO:0000313" key="8">
    <source>
        <dbReference type="EMBL" id="OCB91191.1"/>
    </source>
</evidence>
<name>A0A9Q5I447_SANBA</name>
<evidence type="ECO:0000256" key="2">
    <source>
        <dbReference type="ARBA" id="ARBA00013064"/>
    </source>
</evidence>
<comment type="similarity">
    <text evidence="1">Belongs to the protein-tyrosine phosphatase family. Non-receptor class dual specificity subfamily.</text>
</comment>
<dbReference type="PANTHER" id="PTHR10159:SF519">
    <property type="entry name" value="DUAL SPECIFICITY PROTEIN PHOSPHATASE MPK3"/>
    <property type="match status" value="1"/>
</dbReference>
<dbReference type="Pfam" id="PF00782">
    <property type="entry name" value="DSPc"/>
    <property type="match status" value="1"/>
</dbReference>
<evidence type="ECO:0000256" key="5">
    <source>
        <dbReference type="SAM" id="MobiDB-lite"/>
    </source>
</evidence>
<feature type="compositionally biased region" description="Basic and acidic residues" evidence="5">
    <location>
        <begin position="175"/>
        <end position="187"/>
    </location>
</feature>
<gene>
    <name evidence="8" type="ORF">A7U60_g1600</name>
</gene>
<dbReference type="GO" id="GO:0043409">
    <property type="term" value="P:negative regulation of MAPK cascade"/>
    <property type="evidence" value="ECO:0007669"/>
    <property type="project" value="TreeGrafter"/>
</dbReference>
<evidence type="ECO:0000256" key="1">
    <source>
        <dbReference type="ARBA" id="ARBA00008601"/>
    </source>
</evidence>
<dbReference type="PANTHER" id="PTHR10159">
    <property type="entry name" value="DUAL SPECIFICITY PROTEIN PHOSPHATASE"/>
    <property type="match status" value="1"/>
</dbReference>
<dbReference type="InterPro" id="IPR000387">
    <property type="entry name" value="Tyr_Pase_dom"/>
</dbReference>
<feature type="region of interest" description="Disordered" evidence="5">
    <location>
        <begin position="1"/>
        <end position="96"/>
    </location>
</feature>
<dbReference type="Gene3D" id="3.90.190.10">
    <property type="entry name" value="Protein tyrosine phosphatase superfamily"/>
    <property type="match status" value="1"/>
</dbReference>
<keyword evidence="3" id="KW-0378">Hydrolase</keyword>
<dbReference type="SMART" id="SM00195">
    <property type="entry name" value="DSPc"/>
    <property type="match status" value="1"/>
</dbReference>
<proteinExistence type="inferred from homology"/>
<evidence type="ECO:0000313" key="9">
    <source>
        <dbReference type="Proteomes" id="UP000757232"/>
    </source>
</evidence>
<feature type="domain" description="Tyrosine-protein phosphatase" evidence="6">
    <location>
        <begin position="101"/>
        <end position="278"/>
    </location>
</feature>
<feature type="region of interest" description="Disordered" evidence="5">
    <location>
        <begin position="175"/>
        <end position="216"/>
    </location>
</feature>
<sequence>MGRKVAVKASKMNSTADLNDDTDPSHNINTNTNTNTNTSSNTGTNTNTSTNTNTNNNTDANTNTNTSTNTSTSTSTNTHTSTSTDTSTDTSADTNADADSGAVEILPYLFLGPRSAAASEPFIRARGITHVLSIGASPPRPALPGVVYTRVPMLDSPSVRIENVYQRAREAIEAVRPPEEVPNRVDSRSSPSSPVPVQAKAKQTLKQNQKQKGKEKKILVHCSTAVSRSPSIVAAYLMSEHNMSLRESLGRIVRARPAVNPNPGLFAQLKEMEVRIRGCSSLEGVDSLPGRKEERVRLFEECERAHDDDDEEEEEEEWGLKKIEEDGEIDSFFPVIRTNDLCRSSRISSNLLRRLNPRSQTDNVEVDVTILDFVIDTVIRQSKVQEVLDSIPYH</sequence>
<dbReference type="CDD" id="cd14498">
    <property type="entry name" value="DSP"/>
    <property type="match status" value="1"/>
</dbReference>
<feature type="domain" description="Tyrosine specific protein phosphatases" evidence="7">
    <location>
        <begin position="195"/>
        <end position="267"/>
    </location>
</feature>
<evidence type="ECO:0000259" key="6">
    <source>
        <dbReference type="PROSITE" id="PS50054"/>
    </source>
</evidence>